<dbReference type="RefSeq" id="WP_201843133.1">
    <property type="nucleotide sequence ID" value="NZ_JAERRK010000023.1"/>
</dbReference>
<evidence type="ECO:0000313" key="2">
    <source>
        <dbReference type="Proteomes" id="UP000661858"/>
    </source>
</evidence>
<reference evidence="1" key="1">
    <citation type="submission" date="2021-01" db="EMBL/GenBank/DDBJ databases">
        <title>WGS of actinomycetes isolated from Thailand.</title>
        <authorList>
            <person name="Thawai C."/>
        </authorList>
    </citation>
    <scope>NUCLEOTIDE SEQUENCE</scope>
    <source>
        <strain evidence="1">RCU-197</strain>
    </source>
</reference>
<dbReference type="AlphaFoldDB" id="A0A937ERA6"/>
<gene>
    <name evidence="1" type="ORF">JK359_32280</name>
</gene>
<comment type="caution">
    <text evidence="1">The sequence shown here is derived from an EMBL/GenBank/DDBJ whole genome shotgun (WGS) entry which is preliminary data.</text>
</comment>
<organism evidence="1 2">
    <name type="scientific">Streptomyces actinomycinicus</name>
    <dbReference type="NCBI Taxonomy" id="1695166"/>
    <lineage>
        <taxon>Bacteria</taxon>
        <taxon>Bacillati</taxon>
        <taxon>Actinomycetota</taxon>
        <taxon>Actinomycetes</taxon>
        <taxon>Kitasatosporales</taxon>
        <taxon>Streptomycetaceae</taxon>
        <taxon>Streptomyces</taxon>
    </lineage>
</organism>
<name>A0A937ERA6_9ACTN</name>
<accession>A0A937ERA6</accession>
<sequence>MSVEPEPADAVAAAEHVAESLVELCRRAREDVAPTVSDEQIRGLLTLDSEATAPGRMAVVLDISPSSARELLDGLGRRTLVRRLPSGEFCLTGAGKCVLEAVRQHRRRLLEQALVTAALQDRPVLRDAVDQLCGVVSPLDRVPRPRSPL</sequence>
<dbReference type="Gene3D" id="1.10.10.10">
    <property type="entry name" value="Winged helix-like DNA-binding domain superfamily/Winged helix DNA-binding domain"/>
    <property type="match status" value="1"/>
</dbReference>
<protein>
    <submittedName>
        <fullName evidence="1">Uncharacterized protein</fullName>
    </submittedName>
</protein>
<evidence type="ECO:0000313" key="1">
    <source>
        <dbReference type="EMBL" id="MBL1086584.1"/>
    </source>
</evidence>
<keyword evidence="2" id="KW-1185">Reference proteome</keyword>
<dbReference type="SUPFAM" id="SSF46785">
    <property type="entry name" value="Winged helix' DNA-binding domain"/>
    <property type="match status" value="1"/>
</dbReference>
<dbReference type="InterPro" id="IPR036388">
    <property type="entry name" value="WH-like_DNA-bd_sf"/>
</dbReference>
<dbReference type="Proteomes" id="UP000661858">
    <property type="component" value="Unassembled WGS sequence"/>
</dbReference>
<dbReference type="EMBL" id="JAERRK010000023">
    <property type="protein sequence ID" value="MBL1086584.1"/>
    <property type="molecule type" value="Genomic_DNA"/>
</dbReference>
<dbReference type="InterPro" id="IPR036390">
    <property type="entry name" value="WH_DNA-bd_sf"/>
</dbReference>
<proteinExistence type="predicted"/>